<evidence type="ECO:0000313" key="2">
    <source>
        <dbReference type="EMBL" id="KAF2229066.1"/>
    </source>
</evidence>
<dbReference type="AlphaFoldDB" id="A0A6A6GTF0"/>
<dbReference type="EMBL" id="ML991877">
    <property type="protein sequence ID" value="KAF2229066.1"/>
    <property type="molecule type" value="Genomic_DNA"/>
</dbReference>
<feature type="region of interest" description="Disordered" evidence="1">
    <location>
        <begin position="54"/>
        <end position="87"/>
    </location>
</feature>
<organism evidence="2 3">
    <name type="scientific">Viridothelium virens</name>
    <name type="common">Speckled blister lichen</name>
    <name type="synonym">Trypethelium virens</name>
    <dbReference type="NCBI Taxonomy" id="1048519"/>
    <lineage>
        <taxon>Eukaryota</taxon>
        <taxon>Fungi</taxon>
        <taxon>Dikarya</taxon>
        <taxon>Ascomycota</taxon>
        <taxon>Pezizomycotina</taxon>
        <taxon>Dothideomycetes</taxon>
        <taxon>Dothideomycetes incertae sedis</taxon>
        <taxon>Trypetheliales</taxon>
        <taxon>Trypetheliaceae</taxon>
        <taxon>Viridothelium</taxon>
    </lineage>
</organism>
<proteinExistence type="predicted"/>
<evidence type="ECO:0000256" key="1">
    <source>
        <dbReference type="SAM" id="MobiDB-lite"/>
    </source>
</evidence>
<protein>
    <submittedName>
        <fullName evidence="2">Uncharacterized protein</fullName>
    </submittedName>
</protein>
<dbReference type="Proteomes" id="UP000800092">
    <property type="component" value="Unassembled WGS sequence"/>
</dbReference>
<gene>
    <name evidence="2" type="ORF">EV356DRAFT_23860</name>
</gene>
<sequence length="230" mass="25478">MSLTSHQKRRLGRLPRLPWPLLDRFKRRGEFLMRHGREAFDASLGLRMLRLAQSSNPKPVSGRTRSARSGWVSPRKKSRASPAGTALEHVSPAGRLASTETAELGQFLPLDPSNRTATDFGGTYHGSLPIVSLVCGQDTNPESSLGAHQGSEAQSVNPGNIYPGEEGMLLTAQQWLRRFLLQFPHSIHLFGRGLPLGTVIEHVYTQILSFLEPHILSLQRTLLTLFSLSR</sequence>
<accession>A0A6A6GTF0</accession>
<reference evidence="2" key="1">
    <citation type="journal article" date="2020" name="Stud. Mycol.">
        <title>101 Dothideomycetes genomes: a test case for predicting lifestyles and emergence of pathogens.</title>
        <authorList>
            <person name="Haridas S."/>
            <person name="Albert R."/>
            <person name="Binder M."/>
            <person name="Bloem J."/>
            <person name="Labutti K."/>
            <person name="Salamov A."/>
            <person name="Andreopoulos B."/>
            <person name="Baker S."/>
            <person name="Barry K."/>
            <person name="Bills G."/>
            <person name="Bluhm B."/>
            <person name="Cannon C."/>
            <person name="Castanera R."/>
            <person name="Culley D."/>
            <person name="Daum C."/>
            <person name="Ezra D."/>
            <person name="Gonzalez J."/>
            <person name="Henrissat B."/>
            <person name="Kuo A."/>
            <person name="Liang C."/>
            <person name="Lipzen A."/>
            <person name="Lutzoni F."/>
            <person name="Magnuson J."/>
            <person name="Mondo S."/>
            <person name="Nolan M."/>
            <person name="Ohm R."/>
            <person name="Pangilinan J."/>
            <person name="Park H.-J."/>
            <person name="Ramirez L."/>
            <person name="Alfaro M."/>
            <person name="Sun H."/>
            <person name="Tritt A."/>
            <person name="Yoshinaga Y."/>
            <person name="Zwiers L.-H."/>
            <person name="Turgeon B."/>
            <person name="Goodwin S."/>
            <person name="Spatafora J."/>
            <person name="Crous P."/>
            <person name="Grigoriev I."/>
        </authorList>
    </citation>
    <scope>NUCLEOTIDE SEQUENCE</scope>
    <source>
        <strain evidence="2">Tuck. ex Michener</strain>
    </source>
</reference>
<evidence type="ECO:0000313" key="3">
    <source>
        <dbReference type="Proteomes" id="UP000800092"/>
    </source>
</evidence>
<name>A0A6A6GTF0_VIRVR</name>
<keyword evidence="3" id="KW-1185">Reference proteome</keyword>